<proteinExistence type="predicted"/>
<sequence>MKPYGVDKSVKNPNFGAGNRFWLSELFREQGITVSGNTQILRHLSIPLSSKQLITQSLQGVSSLRISFQLRYDQLQEIAADPADFAGLIWSNGKKSVALLAPHEIANQTAELIDRSTVEGITTLINCRQAIAPERLSSIIRDKITMIAGIFDEPDGELVDLFDRLLETLNEVGSRDLNYVFLRELSRNEERLWAITAYEYFTRLSPRDYAEAYADLLMEFSAAKHPRYPGYSAYDLAIANYRLAAKTNDKPAPSQKKFKKAENLYREDQKRKADEFKWDVARLFREAAREPNAARKLVDIVVYRTDEFDAIVGRNPLKAAVDLEDAITSLEKLETAAREMGRENTAEYFWGLTNRLISDLFESAYSKKEVPATSIRVADRLLDQEVIYSIEDEVAARIEANVNSINPNQRQLCRVIMWRIYYDQAKKAFEADELDLAIDRLLAAKRMIPDNRKPDFVLAGIHCDKAAKLLDEGNEPAVLAELAKGMAFSVKGLTIWLQYGVHFLYEGRYDQALRYAETIKKVKVPVALSQSVIARWLCSINSFHGFACLEKYLETGVAEYLENAEKFTAAALAYDRTEPTTPLIMARIKAWRGDHSRLLPAIEHYMNNSTHPETKVLEMVMRDVLAKLKKEGESPELMSALCRLSQLIADRGQAG</sequence>
<organism evidence="1 2">
    <name type="scientific">candidate division WOR-1 bacterium RIFOXYC12_FULL_54_18</name>
    <dbReference type="NCBI Taxonomy" id="1802584"/>
    <lineage>
        <taxon>Bacteria</taxon>
        <taxon>Bacillati</taxon>
        <taxon>Saganbacteria</taxon>
    </lineage>
</organism>
<accession>A0A1F4T3V8</accession>
<evidence type="ECO:0000313" key="1">
    <source>
        <dbReference type="EMBL" id="OGC27495.1"/>
    </source>
</evidence>
<dbReference type="Gene3D" id="1.25.40.10">
    <property type="entry name" value="Tetratricopeptide repeat domain"/>
    <property type="match status" value="1"/>
</dbReference>
<dbReference type="Proteomes" id="UP000178602">
    <property type="component" value="Unassembled WGS sequence"/>
</dbReference>
<dbReference type="EMBL" id="MEUG01000001">
    <property type="protein sequence ID" value="OGC27495.1"/>
    <property type="molecule type" value="Genomic_DNA"/>
</dbReference>
<dbReference type="AlphaFoldDB" id="A0A1F4T3V8"/>
<comment type="caution">
    <text evidence="1">The sequence shown here is derived from an EMBL/GenBank/DDBJ whole genome shotgun (WGS) entry which is preliminary data.</text>
</comment>
<reference evidence="1 2" key="1">
    <citation type="journal article" date="2016" name="Nat. Commun.">
        <title>Thousands of microbial genomes shed light on interconnected biogeochemical processes in an aquifer system.</title>
        <authorList>
            <person name="Anantharaman K."/>
            <person name="Brown C.T."/>
            <person name="Hug L.A."/>
            <person name="Sharon I."/>
            <person name="Castelle C.J."/>
            <person name="Probst A.J."/>
            <person name="Thomas B.C."/>
            <person name="Singh A."/>
            <person name="Wilkins M.J."/>
            <person name="Karaoz U."/>
            <person name="Brodie E.L."/>
            <person name="Williams K.H."/>
            <person name="Hubbard S.S."/>
            <person name="Banfield J.F."/>
        </authorList>
    </citation>
    <scope>NUCLEOTIDE SEQUENCE [LARGE SCALE GENOMIC DNA]</scope>
</reference>
<evidence type="ECO:0000313" key="2">
    <source>
        <dbReference type="Proteomes" id="UP000178602"/>
    </source>
</evidence>
<gene>
    <name evidence="1" type="ORF">A3K49_00480</name>
</gene>
<protein>
    <submittedName>
        <fullName evidence="1">Uncharacterized protein</fullName>
    </submittedName>
</protein>
<dbReference type="SUPFAM" id="SSF48452">
    <property type="entry name" value="TPR-like"/>
    <property type="match status" value="1"/>
</dbReference>
<name>A0A1F4T3V8_UNCSA</name>
<dbReference type="InterPro" id="IPR011990">
    <property type="entry name" value="TPR-like_helical_dom_sf"/>
</dbReference>